<dbReference type="AlphaFoldDB" id="A0A1V9ZAH6"/>
<protein>
    <submittedName>
        <fullName evidence="6">Uncharacterized protein</fullName>
    </submittedName>
</protein>
<dbReference type="InterPro" id="IPR036770">
    <property type="entry name" value="Ankyrin_rpt-contain_sf"/>
</dbReference>
<dbReference type="InterPro" id="IPR051573">
    <property type="entry name" value="Ankyrin-SOCS_box_domain"/>
</dbReference>
<dbReference type="PROSITE" id="PS50088">
    <property type="entry name" value="ANK_REPEAT"/>
    <property type="match status" value="2"/>
</dbReference>
<feature type="region of interest" description="Disordered" evidence="5">
    <location>
        <begin position="1"/>
        <end position="29"/>
    </location>
</feature>
<feature type="region of interest" description="Disordered" evidence="5">
    <location>
        <begin position="223"/>
        <end position="290"/>
    </location>
</feature>
<dbReference type="Proteomes" id="UP000243579">
    <property type="component" value="Unassembled WGS sequence"/>
</dbReference>
<name>A0A1V9ZAH6_ACHHY</name>
<dbReference type="PANTHER" id="PTHR24136:SF15">
    <property type="entry name" value="ANK_REP_REGION DOMAIN-CONTAINING PROTEIN"/>
    <property type="match status" value="1"/>
</dbReference>
<dbReference type="SUPFAM" id="SSF48403">
    <property type="entry name" value="Ankyrin repeat"/>
    <property type="match status" value="1"/>
</dbReference>
<dbReference type="Gene3D" id="1.25.40.20">
    <property type="entry name" value="Ankyrin repeat-containing domain"/>
    <property type="match status" value="1"/>
</dbReference>
<dbReference type="STRING" id="1202772.A0A1V9ZAH6"/>
<feature type="repeat" description="ANK" evidence="4">
    <location>
        <begin position="358"/>
        <end position="390"/>
    </location>
</feature>
<organism evidence="6 7">
    <name type="scientific">Achlya hypogyna</name>
    <name type="common">Oomycete</name>
    <name type="synonym">Protoachlya hypogyna</name>
    <dbReference type="NCBI Taxonomy" id="1202772"/>
    <lineage>
        <taxon>Eukaryota</taxon>
        <taxon>Sar</taxon>
        <taxon>Stramenopiles</taxon>
        <taxon>Oomycota</taxon>
        <taxon>Saprolegniomycetes</taxon>
        <taxon>Saprolegniales</taxon>
        <taxon>Achlyaceae</taxon>
        <taxon>Achlya</taxon>
    </lineage>
</organism>
<keyword evidence="3 4" id="KW-0040">ANK repeat</keyword>
<feature type="compositionally biased region" description="Polar residues" evidence="5">
    <location>
        <begin position="224"/>
        <end position="244"/>
    </location>
</feature>
<dbReference type="PANTHER" id="PTHR24136">
    <property type="entry name" value="SOWAH (DROSOPHILA) HOMOLOG"/>
    <property type="match status" value="1"/>
</dbReference>
<evidence type="ECO:0000256" key="3">
    <source>
        <dbReference type="ARBA" id="ARBA00023043"/>
    </source>
</evidence>
<comment type="similarity">
    <text evidence="1">Belongs to the ankyrin SOCS box (ASB) family.</text>
</comment>
<proteinExistence type="inferred from homology"/>
<dbReference type="InterPro" id="IPR002110">
    <property type="entry name" value="Ankyrin_rpt"/>
</dbReference>
<dbReference type="Pfam" id="PF12796">
    <property type="entry name" value="Ank_2"/>
    <property type="match status" value="1"/>
</dbReference>
<comment type="caution">
    <text evidence="6">The sequence shown here is derived from an EMBL/GenBank/DDBJ whole genome shotgun (WGS) entry which is preliminary data.</text>
</comment>
<sequence>MSAPKSLLDVANAGRASVPTTQSVEAPETSVQLGAAAVKPAPRSLLEVASATASTSSEVHKEKIETSKPTLLAVAHGEASKPTLLSAAAAEVSKKPTLLTVAKEAQSTLASVAAVSLQEVIAVTKAPELVEVATALRSDSRSSFQKKPTQTLVEIAATVDKARDAEVVHALHDASAAVEREQTGRQAHVAEVLVQAAREVAEDNAKLTRKDVAASLTRAAGAVQQAQATPAVLSTNKKPVATNQDNDADSDHYSDDEDEEETKAKVPAKVVDDNQSEEAEEVEKTSPTVSSESKTFIQAVYRGNVRRVKELLKDDTDANITDQHGWNGLHWAASQGHVNVLELLLDSGANVQAVEPIHLWSPLHLAAIRGHVACLKLLLRRGAEPKRIDIYGDSPLACTAVLNGTKKKQVDALFSKYQR</sequence>
<evidence type="ECO:0000256" key="2">
    <source>
        <dbReference type="ARBA" id="ARBA00022737"/>
    </source>
</evidence>
<dbReference type="EMBL" id="JNBR01000346">
    <property type="protein sequence ID" value="OQR94937.1"/>
    <property type="molecule type" value="Genomic_DNA"/>
</dbReference>
<reference evidence="6 7" key="1">
    <citation type="journal article" date="2014" name="Genome Biol. Evol.">
        <title>The secreted proteins of Achlya hypogyna and Thraustotheca clavata identify the ancestral oomycete secretome and reveal gene acquisitions by horizontal gene transfer.</title>
        <authorList>
            <person name="Misner I."/>
            <person name="Blouin N."/>
            <person name="Leonard G."/>
            <person name="Richards T.A."/>
            <person name="Lane C.E."/>
        </authorList>
    </citation>
    <scope>NUCLEOTIDE SEQUENCE [LARGE SCALE GENOMIC DNA]</scope>
    <source>
        <strain evidence="6 7">ATCC 48635</strain>
    </source>
</reference>
<evidence type="ECO:0000256" key="1">
    <source>
        <dbReference type="ARBA" id="ARBA00005949"/>
    </source>
</evidence>
<dbReference type="SMART" id="SM00248">
    <property type="entry name" value="ANK"/>
    <property type="match status" value="3"/>
</dbReference>
<dbReference type="OrthoDB" id="10254927at2759"/>
<feature type="compositionally biased region" description="Polar residues" evidence="5">
    <location>
        <begin position="18"/>
        <end position="29"/>
    </location>
</feature>
<evidence type="ECO:0000256" key="5">
    <source>
        <dbReference type="SAM" id="MobiDB-lite"/>
    </source>
</evidence>
<keyword evidence="2" id="KW-0677">Repeat</keyword>
<keyword evidence="7" id="KW-1185">Reference proteome</keyword>
<feature type="repeat" description="ANK" evidence="4">
    <location>
        <begin position="324"/>
        <end position="356"/>
    </location>
</feature>
<evidence type="ECO:0000256" key="4">
    <source>
        <dbReference type="PROSITE-ProRule" id="PRU00023"/>
    </source>
</evidence>
<dbReference type="GO" id="GO:0016567">
    <property type="term" value="P:protein ubiquitination"/>
    <property type="evidence" value="ECO:0007669"/>
    <property type="project" value="TreeGrafter"/>
</dbReference>
<dbReference type="GO" id="GO:0045732">
    <property type="term" value="P:positive regulation of protein catabolic process"/>
    <property type="evidence" value="ECO:0007669"/>
    <property type="project" value="TreeGrafter"/>
</dbReference>
<accession>A0A1V9ZAH6</accession>
<dbReference type="PROSITE" id="PS50297">
    <property type="entry name" value="ANK_REP_REGION"/>
    <property type="match status" value="2"/>
</dbReference>
<evidence type="ECO:0000313" key="6">
    <source>
        <dbReference type="EMBL" id="OQR94937.1"/>
    </source>
</evidence>
<evidence type="ECO:0000313" key="7">
    <source>
        <dbReference type="Proteomes" id="UP000243579"/>
    </source>
</evidence>
<gene>
    <name evidence="6" type="ORF">ACHHYP_00823</name>
</gene>